<dbReference type="GO" id="GO:0005732">
    <property type="term" value="C:sno(s)RNA-containing ribonucleoprotein complex"/>
    <property type="evidence" value="ECO:0007669"/>
    <property type="project" value="InterPro"/>
</dbReference>
<protein>
    <recommendedName>
        <fullName evidence="3">H/ACA ribonucleoprotein complex non-core subunit NAF1</fullName>
    </recommendedName>
</protein>
<evidence type="ECO:0000256" key="8">
    <source>
        <dbReference type="ARBA" id="ARBA00023242"/>
    </source>
</evidence>
<dbReference type="GO" id="GO:0003723">
    <property type="term" value="F:RNA binding"/>
    <property type="evidence" value="ECO:0007669"/>
    <property type="project" value="UniProtKB-KW"/>
</dbReference>
<dbReference type="InterPro" id="IPR007504">
    <property type="entry name" value="H/ACA_rnp_Gar1/Naf1"/>
</dbReference>
<dbReference type="InterPro" id="IPR009000">
    <property type="entry name" value="Transl_B-barrel_sf"/>
</dbReference>
<sequence length="929" mass="98356">MVGSWAAFAASLTEDDSLLLPNPEFADDDPSSYLLYPPGFGPVEDWLALPASGVDDIVMLAGEAPVAADPDGSGQKGADLVLDGGREGDIVDGSGYKSGLEVADCGVVSEEGRCSDGSGALELLGLSEALSGMVSLVGCSDCGTVPAFSCADDCAEKDGVDEFMVIGNSEEDVGGGPGVCKRVDSDIDVSRASGASFGGEGGGSVVCGEVVNLKEDVNGAREAPPATTEVKVEDCDNEVINLRIGESSESDSDDSSSSSSSSSSSEESSEEGEEGGDDEDSDKDDVHEDERHGGKREKMDEKVDFEEGEIRDLDAEEVAMSSDDDDDVNSAKGPIRSKNELERLPPVPPVKATLEPHHQTLPVGVISSIIGTKVIVEGLEKHNPLNEGSILWITETRSPLGLVDEIFGPVKNPYYVIRFNSEKEILAGIREGTSVSFVSQFANHILNEPVLYKRGYDASGDNDEEVSDEEFSDDEKEAEHKRSLRQTKRGTENRNRRDQESIGKKRAQFGKRRFETKTTGFRNRKDVQALTPSPLAPISQPLNVPGQLRSVVQQPWGPSGLARINQPLNVRSQLQSTVWQPSVYGVSAPISQPTNAPNQLRATLQKPFIPGQTQVPPRPTCVPGQVQAPPQPLVVPVQMQAPAQPPCVPGQVQASHQPPIIPGQPQAATQQPCVPGQLQALLASLQQPCAPGQVQAPTLPPHVLGTFQAPSSWPCAPGSLQAQPVISNVGCGDFTGTSLVGDACLSGPSTVPAIPSGGQSGGPFRVTQQNSLVPQSNAVWAHGLSAQQLITGLLSMLQNNGMPSQQPQEHPGFYQNQNQHFLNFSSGMPFQHQFTPNQAMPPTISWQGGAPNPSVGPPSLDPVRQDALGQAQSRHTGTGEQRSFGLSNADQNFGQSQTTIAQDDMHASMRFSTGSSSVRGRKPYGRGGG</sequence>
<dbReference type="FunFam" id="2.40.10.230:FF:000002">
    <property type="entry name" value="H/ACA ribonucleoprotein complex non-core subunit NAF1"/>
    <property type="match status" value="1"/>
</dbReference>
<gene>
    <name evidence="10" type="primary">Naf1</name>
    <name evidence="10" type="ORF">g.31002</name>
</gene>
<feature type="compositionally biased region" description="Low complexity" evidence="9">
    <location>
        <begin position="255"/>
        <end position="266"/>
    </location>
</feature>
<evidence type="ECO:0000256" key="6">
    <source>
        <dbReference type="ARBA" id="ARBA00022553"/>
    </source>
</evidence>
<feature type="compositionally biased region" description="Polar residues" evidence="9">
    <location>
        <begin position="836"/>
        <end position="846"/>
    </location>
</feature>
<comment type="subcellular location">
    <subcellularLocation>
        <location evidence="1">Nucleus</location>
    </subcellularLocation>
</comment>
<keyword evidence="5" id="KW-0698">rRNA processing</keyword>
<feature type="region of interest" description="Disordered" evidence="9">
    <location>
        <begin position="457"/>
        <end position="527"/>
    </location>
</feature>
<evidence type="ECO:0000256" key="9">
    <source>
        <dbReference type="SAM" id="MobiDB-lite"/>
    </source>
</evidence>
<evidence type="ECO:0000256" key="5">
    <source>
        <dbReference type="ARBA" id="ARBA00022552"/>
    </source>
</evidence>
<dbReference type="AlphaFoldDB" id="A0A1D1XIG8"/>
<dbReference type="GO" id="GO:0005634">
    <property type="term" value="C:nucleus"/>
    <property type="evidence" value="ECO:0007669"/>
    <property type="project" value="UniProtKB-SubCell"/>
</dbReference>
<feature type="region of interest" description="Disordered" evidence="9">
    <location>
        <begin position="218"/>
        <end position="237"/>
    </location>
</feature>
<evidence type="ECO:0000256" key="4">
    <source>
        <dbReference type="ARBA" id="ARBA00022517"/>
    </source>
</evidence>
<dbReference type="InterPro" id="IPR038664">
    <property type="entry name" value="Gar1/Naf1_Cbf5-bd_sf"/>
</dbReference>
<feature type="region of interest" description="Disordered" evidence="9">
    <location>
        <begin position="836"/>
        <end position="929"/>
    </location>
</feature>
<keyword evidence="7" id="KW-0694">RNA-binding</keyword>
<dbReference type="Pfam" id="PF04410">
    <property type="entry name" value="Gar1"/>
    <property type="match status" value="1"/>
</dbReference>
<comment type="similarity">
    <text evidence="2">Belongs to the NAF1 family.</text>
</comment>
<evidence type="ECO:0000256" key="1">
    <source>
        <dbReference type="ARBA" id="ARBA00004123"/>
    </source>
</evidence>
<evidence type="ECO:0000256" key="2">
    <source>
        <dbReference type="ARBA" id="ARBA00009801"/>
    </source>
</evidence>
<feature type="region of interest" description="Disordered" evidence="9">
    <location>
        <begin position="244"/>
        <end position="350"/>
    </location>
</feature>
<feature type="compositionally biased region" description="Polar residues" evidence="9">
    <location>
        <begin position="870"/>
        <end position="901"/>
    </location>
</feature>
<dbReference type="InterPro" id="IPR040309">
    <property type="entry name" value="Naf1"/>
</dbReference>
<evidence type="ECO:0000313" key="10">
    <source>
        <dbReference type="EMBL" id="JAT42183.1"/>
    </source>
</evidence>
<evidence type="ECO:0000256" key="7">
    <source>
        <dbReference type="ARBA" id="ARBA00022884"/>
    </source>
</evidence>
<name>A0A1D1XIG8_9ARAE</name>
<feature type="compositionally biased region" description="Basic and acidic residues" evidence="9">
    <location>
        <begin position="489"/>
        <end position="503"/>
    </location>
</feature>
<keyword evidence="8" id="KW-0539">Nucleus</keyword>
<dbReference type="GO" id="GO:0000493">
    <property type="term" value="P:box H/ACA snoRNP assembly"/>
    <property type="evidence" value="ECO:0007669"/>
    <property type="project" value="InterPro"/>
</dbReference>
<feature type="compositionally biased region" description="Acidic residues" evidence="9">
    <location>
        <begin position="460"/>
        <end position="476"/>
    </location>
</feature>
<keyword evidence="10" id="KW-0687">Ribonucleoprotein</keyword>
<feature type="compositionally biased region" description="Acidic residues" evidence="9">
    <location>
        <begin position="314"/>
        <end position="328"/>
    </location>
</feature>
<feature type="compositionally biased region" description="Acidic residues" evidence="9">
    <location>
        <begin position="267"/>
        <end position="283"/>
    </location>
</feature>
<dbReference type="PANTHER" id="PTHR31633:SF1">
    <property type="entry name" value="H_ACA RIBONUCLEOPROTEIN COMPLEX NON-CORE SUBUNIT NAF1"/>
    <property type="match status" value="1"/>
</dbReference>
<dbReference type="EMBL" id="GDJX01025753">
    <property type="protein sequence ID" value="JAT42183.1"/>
    <property type="molecule type" value="Transcribed_RNA"/>
</dbReference>
<dbReference type="GO" id="GO:0001522">
    <property type="term" value="P:pseudouridine synthesis"/>
    <property type="evidence" value="ECO:0007669"/>
    <property type="project" value="InterPro"/>
</dbReference>
<dbReference type="SUPFAM" id="SSF50447">
    <property type="entry name" value="Translation proteins"/>
    <property type="match status" value="1"/>
</dbReference>
<reference evidence="10" key="1">
    <citation type="submission" date="2015-07" db="EMBL/GenBank/DDBJ databases">
        <title>Transcriptome Assembly of Anthurium amnicola.</title>
        <authorList>
            <person name="Suzuki J."/>
        </authorList>
    </citation>
    <scope>NUCLEOTIDE SEQUENCE</scope>
</reference>
<keyword evidence="4" id="KW-0690">Ribosome biogenesis</keyword>
<keyword evidence="6" id="KW-0597">Phosphoprotein</keyword>
<dbReference type="Gene3D" id="2.40.10.230">
    <property type="entry name" value="Probable tRNA pseudouridine synthase domain"/>
    <property type="match status" value="1"/>
</dbReference>
<organism evidence="10">
    <name type="scientific">Anthurium amnicola</name>
    <dbReference type="NCBI Taxonomy" id="1678845"/>
    <lineage>
        <taxon>Eukaryota</taxon>
        <taxon>Viridiplantae</taxon>
        <taxon>Streptophyta</taxon>
        <taxon>Embryophyta</taxon>
        <taxon>Tracheophyta</taxon>
        <taxon>Spermatophyta</taxon>
        <taxon>Magnoliopsida</taxon>
        <taxon>Liliopsida</taxon>
        <taxon>Araceae</taxon>
        <taxon>Pothoideae</taxon>
        <taxon>Potheae</taxon>
        <taxon>Anthurium</taxon>
    </lineage>
</organism>
<feature type="compositionally biased region" description="Basic residues" evidence="9">
    <location>
        <begin position="919"/>
        <end position="929"/>
    </location>
</feature>
<evidence type="ECO:0000256" key="3">
    <source>
        <dbReference type="ARBA" id="ARBA00021438"/>
    </source>
</evidence>
<accession>A0A1D1XIG8</accession>
<feature type="compositionally biased region" description="Basic and acidic residues" evidence="9">
    <location>
        <begin position="284"/>
        <end position="302"/>
    </location>
</feature>
<proteinExistence type="inferred from homology"/>
<dbReference type="GO" id="GO:0006364">
    <property type="term" value="P:rRNA processing"/>
    <property type="evidence" value="ECO:0007669"/>
    <property type="project" value="UniProtKB-KW"/>
</dbReference>
<dbReference type="PANTHER" id="PTHR31633">
    <property type="entry name" value="H/ACA RIBONUCLEOPROTEIN COMPLEX NON-CORE SUBUNIT NAF1"/>
    <property type="match status" value="1"/>
</dbReference>